<dbReference type="InterPro" id="IPR001503">
    <property type="entry name" value="Glyco_trans_10"/>
</dbReference>
<keyword evidence="6 12" id="KW-0812">Transmembrane</keyword>
<dbReference type="Bgee" id="108713614">
    <property type="expression patterns" value="Expressed in stomach"/>
</dbReference>
<comment type="subcellular location">
    <subcellularLocation>
        <location evidence="12">Golgi apparatus</location>
        <location evidence="12">Golgi stack membrane</location>
        <topology evidence="12">Single-pass type II membrane protein</topology>
    </subcellularLocation>
    <subcellularLocation>
        <location evidence="1">Membrane</location>
        <topology evidence="1">Single-pass membrane protein</topology>
    </subcellularLocation>
</comment>
<evidence type="ECO:0000256" key="1">
    <source>
        <dbReference type="ARBA" id="ARBA00004167"/>
    </source>
</evidence>
<dbReference type="InterPro" id="IPR038577">
    <property type="entry name" value="GT10-like_C_sf"/>
</dbReference>
<dbReference type="PANTHER" id="PTHR11929">
    <property type="entry name" value="ALPHA- 1,3 -FUCOSYLTRANSFERASE"/>
    <property type="match status" value="1"/>
</dbReference>
<dbReference type="AlphaFoldDB" id="A0A1L8GJL3"/>
<dbReference type="GO" id="GO:0046920">
    <property type="term" value="F:alpha-(1-&gt;3)-fucosyltransferase activity"/>
    <property type="evidence" value="ECO:0000318"/>
    <property type="project" value="GO_Central"/>
</dbReference>
<evidence type="ECO:0000259" key="14">
    <source>
        <dbReference type="Pfam" id="PF17039"/>
    </source>
</evidence>
<evidence type="ECO:0000256" key="8">
    <source>
        <dbReference type="ARBA" id="ARBA00022989"/>
    </source>
</evidence>
<evidence type="ECO:0000256" key="6">
    <source>
        <dbReference type="ARBA" id="ARBA00022692"/>
    </source>
</evidence>
<evidence type="ECO:0000256" key="7">
    <source>
        <dbReference type="ARBA" id="ARBA00022968"/>
    </source>
</evidence>
<keyword evidence="8 12" id="KW-1133">Transmembrane helix</keyword>
<keyword evidence="10" id="KW-0325">Glycoprotein</keyword>
<dbReference type="EC" id="2.4.1.-" evidence="12"/>
<sequence>MESNKWKKIFFFFFVQCIFSVMFFVLFGSKGNSTEKIHQRSELTFRPESSQLTILLWTWPFHYHFPLNDCPPDLDSSGCFFTVNRSLYPSANAVIIHHREVYKNKSILPQIPRPTNQYWIWFSKESRSHSPNLRIMDNLINLTMSFRADSDIFTPYGWLERNDGSQNFTIPVKSKLVAWAISNWNKNSKRYKYYSELKKHLIIDIYGSKTKVLSHINTLETLSQYKFYLAFENSIHEDYITEKLWSNSLLSGTVPVVLGPSRKNYERFIPSDSFIHVEDFSTPQKLALYLLELDKNDERYRQYYNWRSRLQPTKKRRYWVSDYCRVCKVLKEAPPYKTIPSIDTWFR</sequence>
<keyword evidence="9 12" id="KW-0472">Membrane</keyword>
<dbReference type="Gene3D" id="3.40.50.11660">
    <property type="entry name" value="Glycosyl transferase family 10, C-terminal domain"/>
    <property type="match status" value="1"/>
</dbReference>
<keyword evidence="4 12" id="KW-0328">Glycosyltransferase</keyword>
<evidence type="ECO:0000313" key="15">
    <source>
        <dbReference type="Proteomes" id="UP000186698"/>
    </source>
</evidence>
<dbReference type="KEGG" id="xla:108713614"/>
<protein>
    <recommendedName>
        <fullName evidence="12">Fucosyltransferase</fullName>
        <ecNumber evidence="12">2.4.1.-</ecNumber>
    </recommendedName>
</protein>
<dbReference type="Pfam" id="PF00852">
    <property type="entry name" value="Glyco_transf_10"/>
    <property type="match status" value="1"/>
</dbReference>
<feature type="transmembrane region" description="Helical" evidence="12">
    <location>
        <begin position="9"/>
        <end position="28"/>
    </location>
</feature>
<keyword evidence="15" id="KW-1185">Reference proteome</keyword>
<keyword evidence="7" id="KW-0735">Signal-anchor</keyword>
<accession>A0A1L8GJL3</accession>
<dbReference type="OMA" id="YVWLCRE"/>
<feature type="domain" description="Fucosyltransferase C-terminal" evidence="13">
    <location>
        <begin position="171"/>
        <end position="345"/>
    </location>
</feature>
<organism evidence="15 16">
    <name type="scientific">Xenopus laevis</name>
    <name type="common">African clawed frog</name>
    <dbReference type="NCBI Taxonomy" id="8355"/>
    <lineage>
        <taxon>Eukaryota</taxon>
        <taxon>Metazoa</taxon>
        <taxon>Chordata</taxon>
        <taxon>Craniata</taxon>
        <taxon>Vertebrata</taxon>
        <taxon>Euteleostomi</taxon>
        <taxon>Amphibia</taxon>
        <taxon>Batrachia</taxon>
        <taxon>Anura</taxon>
        <taxon>Pipoidea</taxon>
        <taxon>Pipidae</taxon>
        <taxon>Xenopodinae</taxon>
        <taxon>Xenopus</taxon>
        <taxon>Xenopus</taxon>
    </lineage>
</organism>
<dbReference type="GeneID" id="108713614"/>
<dbReference type="OrthoDB" id="427096at2759"/>
<proteinExistence type="inferred from homology"/>
<dbReference type="PaxDb" id="8355-A0A1L8GJL3"/>
<evidence type="ECO:0000259" key="13">
    <source>
        <dbReference type="Pfam" id="PF00852"/>
    </source>
</evidence>
<dbReference type="UniPathway" id="UPA00378"/>
<dbReference type="InterPro" id="IPR031481">
    <property type="entry name" value="Glyco_tran_10_N"/>
</dbReference>
<evidence type="ECO:0000256" key="4">
    <source>
        <dbReference type="ARBA" id="ARBA00022676"/>
    </source>
</evidence>
<reference evidence="16" key="1">
    <citation type="submission" date="2025-08" db="UniProtKB">
        <authorList>
            <consortium name="RefSeq"/>
        </authorList>
    </citation>
    <scope>IDENTIFICATION</scope>
    <source>
        <strain evidence="16">J_2021</strain>
        <tissue evidence="16">Erythrocytes</tissue>
    </source>
</reference>
<evidence type="ECO:0000256" key="9">
    <source>
        <dbReference type="ARBA" id="ARBA00023136"/>
    </source>
</evidence>
<dbReference type="GO" id="GO:0032580">
    <property type="term" value="C:Golgi cisterna membrane"/>
    <property type="evidence" value="ECO:0007669"/>
    <property type="project" value="UniProtKB-SubCell"/>
</dbReference>
<evidence type="ECO:0000256" key="5">
    <source>
        <dbReference type="ARBA" id="ARBA00022679"/>
    </source>
</evidence>
<dbReference type="Pfam" id="PF17039">
    <property type="entry name" value="Glyco_tran_10_N"/>
    <property type="match status" value="1"/>
</dbReference>
<dbReference type="Proteomes" id="UP000186698">
    <property type="component" value="Chromosome 4L"/>
</dbReference>
<dbReference type="PANTHER" id="PTHR11929:SF244">
    <property type="entry name" value="FUCOSYLTRANSFERASE"/>
    <property type="match status" value="1"/>
</dbReference>
<evidence type="ECO:0000256" key="10">
    <source>
        <dbReference type="ARBA" id="ARBA00023180"/>
    </source>
</evidence>
<evidence type="ECO:0000256" key="11">
    <source>
        <dbReference type="ARBA" id="ARBA00036481"/>
    </source>
</evidence>
<dbReference type="FunFam" id="3.40.50.11660:FF:000001">
    <property type="entry name" value="alpha-(1,3)-fucosyltransferase 9"/>
    <property type="match status" value="1"/>
</dbReference>
<evidence type="ECO:0000256" key="2">
    <source>
        <dbReference type="ARBA" id="ARBA00004922"/>
    </source>
</evidence>
<dbReference type="InterPro" id="IPR055270">
    <property type="entry name" value="Glyco_tran_10_C"/>
</dbReference>
<feature type="domain" description="Fucosyltransferase N-terminal" evidence="14">
    <location>
        <begin position="51"/>
        <end position="157"/>
    </location>
</feature>
<keyword evidence="5 12" id="KW-0808">Transferase</keyword>
<dbReference type="SUPFAM" id="SSF53756">
    <property type="entry name" value="UDP-Glycosyltransferase/glycogen phosphorylase"/>
    <property type="match status" value="1"/>
</dbReference>
<comment type="pathway">
    <text evidence="2">Protein modification; protein glycosylation.</text>
</comment>
<evidence type="ECO:0000313" key="16">
    <source>
        <dbReference type="RefSeq" id="XP_018112646.1"/>
    </source>
</evidence>
<name>A0A1L8GJL3_XENLA</name>
<keyword evidence="12" id="KW-0333">Golgi apparatus</keyword>
<gene>
    <name evidence="16" type="primary">LOC108713614</name>
</gene>
<comment type="catalytic activity">
    <reaction evidence="11">
        <text>an N-acetyl-alpha-neuraminyl-(2-&gt;3)-beta-D-galactosyl-(1-&gt;4)-N-acetyl-beta-D-glucosaminyl derivative + GDP-beta-L-fucose = an alpha-Neu5Ac-(2-&gt;3)-beta-D-Gal-(1-&gt;4)-[alpha-L-Fuc-(1-&gt;3)]-beta-D-GlcNAc derivative + GDP + H(+)</text>
        <dbReference type="Rhea" id="RHEA:56076"/>
        <dbReference type="ChEBI" id="CHEBI:15378"/>
        <dbReference type="ChEBI" id="CHEBI:57273"/>
        <dbReference type="ChEBI" id="CHEBI:58189"/>
        <dbReference type="ChEBI" id="CHEBI:136545"/>
        <dbReference type="ChEBI" id="CHEBI:139509"/>
    </reaction>
    <physiologicalReaction direction="left-to-right" evidence="11">
        <dbReference type="Rhea" id="RHEA:56077"/>
    </physiologicalReaction>
</comment>
<comment type="similarity">
    <text evidence="3 12">Belongs to the glycosyltransferase 10 family.</text>
</comment>
<evidence type="ECO:0000256" key="3">
    <source>
        <dbReference type="ARBA" id="ARBA00008919"/>
    </source>
</evidence>
<dbReference type="RefSeq" id="XP_018112646.1">
    <property type="nucleotide sequence ID" value="XM_018257157.2"/>
</dbReference>
<evidence type="ECO:0000256" key="12">
    <source>
        <dbReference type="RuleBase" id="RU003832"/>
    </source>
</evidence>